<evidence type="ECO:0000256" key="5">
    <source>
        <dbReference type="ARBA" id="ARBA00023306"/>
    </source>
</evidence>
<dbReference type="FunCoup" id="A0A1D2VQJ2">
    <property type="interactions" value="634"/>
</dbReference>
<keyword evidence="3" id="KW-0235">DNA replication</keyword>
<evidence type="ECO:0000256" key="2">
    <source>
        <dbReference type="ARBA" id="ARBA00010727"/>
    </source>
</evidence>
<evidence type="ECO:0000256" key="3">
    <source>
        <dbReference type="ARBA" id="ARBA00022705"/>
    </source>
</evidence>
<comment type="similarity">
    <text evidence="2">Belongs to the CDC45 family.</text>
</comment>
<dbReference type="InParanoid" id="A0A1D2VQJ2"/>
<dbReference type="GO" id="GO:1902977">
    <property type="term" value="P:mitotic DNA replication preinitiation complex assembly"/>
    <property type="evidence" value="ECO:0007669"/>
    <property type="project" value="EnsemblFungi"/>
</dbReference>
<dbReference type="GO" id="GO:0000727">
    <property type="term" value="P:double-strand break repair via break-induced replication"/>
    <property type="evidence" value="ECO:0007669"/>
    <property type="project" value="EnsemblFungi"/>
</dbReference>
<name>A0A1D2VQJ2_9ASCO</name>
<dbReference type="PANTHER" id="PTHR10507:SF0">
    <property type="entry name" value="CELL DIVISION CONTROL PROTEIN 45 HOMOLOG"/>
    <property type="match status" value="1"/>
</dbReference>
<protein>
    <submittedName>
        <fullName evidence="6">CDC45-like protein</fullName>
    </submittedName>
</protein>
<proteinExistence type="inferred from homology"/>
<dbReference type="Proteomes" id="UP000095038">
    <property type="component" value="Unassembled WGS sequence"/>
</dbReference>
<dbReference type="OrthoDB" id="10258882at2759"/>
<dbReference type="GO" id="GO:0031573">
    <property type="term" value="P:mitotic intra-S DNA damage checkpoint signaling"/>
    <property type="evidence" value="ECO:0007669"/>
    <property type="project" value="EnsemblFungi"/>
</dbReference>
<dbReference type="GO" id="GO:0003697">
    <property type="term" value="F:single-stranded DNA binding"/>
    <property type="evidence" value="ECO:0007669"/>
    <property type="project" value="EnsemblFungi"/>
</dbReference>
<dbReference type="Pfam" id="PF02724">
    <property type="entry name" value="CDC45"/>
    <property type="match status" value="1"/>
</dbReference>
<reference evidence="7" key="1">
    <citation type="submission" date="2016-05" db="EMBL/GenBank/DDBJ databases">
        <title>Comparative genomics of biotechnologically important yeasts.</title>
        <authorList>
            <consortium name="DOE Joint Genome Institute"/>
            <person name="Riley R."/>
            <person name="Haridas S."/>
            <person name="Wolfe K.H."/>
            <person name="Lopes M.R."/>
            <person name="Hittinger C.T."/>
            <person name="Goker M."/>
            <person name="Salamov A."/>
            <person name="Wisecaver J."/>
            <person name="Long T.M."/>
            <person name="Aerts A.L."/>
            <person name="Barry K."/>
            <person name="Choi C."/>
            <person name="Clum A."/>
            <person name="Coughlan A.Y."/>
            <person name="Deshpande S."/>
            <person name="Douglass A.P."/>
            <person name="Hanson S.J."/>
            <person name="Klenk H.-P."/>
            <person name="Labutti K."/>
            <person name="Lapidus A."/>
            <person name="Lindquist E."/>
            <person name="Lipzen A."/>
            <person name="Meier-Kolthoff J.P."/>
            <person name="Ohm R.A."/>
            <person name="Otillar R.P."/>
            <person name="Pangilinan J."/>
            <person name="Peng Y."/>
            <person name="Rokas A."/>
            <person name="Rosa C.A."/>
            <person name="Scheuner C."/>
            <person name="Sibirny A.A."/>
            <person name="Slot J.C."/>
            <person name="Stielow J.B."/>
            <person name="Sun H."/>
            <person name="Kurtzman C.P."/>
            <person name="Blackwell M."/>
            <person name="Grigoriev I.V."/>
            <person name="Jeffries T.W."/>
        </authorList>
    </citation>
    <scope>NUCLEOTIDE SEQUENCE [LARGE SCALE GENOMIC DNA]</scope>
    <source>
        <strain evidence="7">DSM 1968</strain>
    </source>
</reference>
<keyword evidence="4" id="KW-0539">Nucleus</keyword>
<keyword evidence="5" id="KW-0131">Cell cycle</keyword>
<dbReference type="RefSeq" id="XP_020050144.1">
    <property type="nucleotide sequence ID" value="XM_020190095.1"/>
</dbReference>
<dbReference type="InterPro" id="IPR003874">
    <property type="entry name" value="CDC45"/>
</dbReference>
<dbReference type="GO" id="GO:0043596">
    <property type="term" value="C:nuclear replication fork"/>
    <property type="evidence" value="ECO:0007669"/>
    <property type="project" value="EnsemblFungi"/>
</dbReference>
<evidence type="ECO:0000256" key="4">
    <source>
        <dbReference type="ARBA" id="ARBA00023242"/>
    </source>
</evidence>
<dbReference type="GO" id="GO:0000785">
    <property type="term" value="C:chromatin"/>
    <property type="evidence" value="ECO:0007669"/>
    <property type="project" value="EnsemblFungi"/>
</dbReference>
<dbReference type="EMBL" id="KV454475">
    <property type="protein sequence ID" value="ODV63837.1"/>
    <property type="molecule type" value="Genomic_DNA"/>
</dbReference>
<sequence>MYLNPTDFPKALNDIKKTSLSHSTCKLVIFVSCLNIDALCGAKILASLFKKELIPYQLIPVVGYSELKNHYSKLDDDINNIILLGCGAMIDIETILNVDPDNFLEVYRRKIYVIDGHRPWNLDNIFGSQIIVCFDDGLIDQDLVDQKHAYESLVDLQKDDESENENENEDHIIEIKEPNNDKEEIISDNNADEKTNKKPTISKKALVMKNEQIIEDYYSQGSTIITSITIQIYSMLSLIDDDISNDIDILWLSIIGTMSLDNKYPQIYKRLYPLLRDEVIRLNPTASYSYLSSNKADQSLIKMDKDYHLFLLRHWSLYNSFFYSNYVNSKLLLWQEEGRKKLNKMFAKMGISLQVANQDWLYMDISVKKRLNQIFVKYLGLYGLDELIRDGFVRTFGYRGSIAASECVESLTSLLEHDNQIFEEYEKESNKENLNPNSRDNYINKRIMKKEKIWISNFWKSWDALENNNISKIKNGLKYAKHSQQIIFRTGMLIMDKKLLKNLRVFRLVVLKDGSDLEFFKNPLMLSRLGIWILEILSEYEFSPLLPLVIATLDVSTDTYLVMGLASIYPKGKKRDDDDIMLLDENKTMLNTFSIAFQQVSEATGAKVRIDSFENSIIEIRKDDLTPFLERLTLCGLI</sequence>
<gene>
    <name evidence="6" type="ORF">ASCRUDRAFT_29137</name>
</gene>
<dbReference type="GO" id="GO:0003688">
    <property type="term" value="F:DNA replication origin binding"/>
    <property type="evidence" value="ECO:0007669"/>
    <property type="project" value="EnsemblFungi"/>
</dbReference>
<dbReference type="GO" id="GO:0006270">
    <property type="term" value="P:DNA replication initiation"/>
    <property type="evidence" value="ECO:0007669"/>
    <property type="project" value="EnsemblFungi"/>
</dbReference>
<dbReference type="GO" id="GO:0003682">
    <property type="term" value="F:chromatin binding"/>
    <property type="evidence" value="ECO:0007669"/>
    <property type="project" value="EnsemblFungi"/>
</dbReference>
<dbReference type="STRING" id="1344418.A0A1D2VQJ2"/>
<evidence type="ECO:0000313" key="6">
    <source>
        <dbReference type="EMBL" id="ODV63837.1"/>
    </source>
</evidence>
<evidence type="ECO:0000256" key="1">
    <source>
        <dbReference type="ARBA" id="ARBA00004123"/>
    </source>
</evidence>
<evidence type="ECO:0000313" key="7">
    <source>
        <dbReference type="Proteomes" id="UP000095038"/>
    </source>
</evidence>
<organism evidence="6 7">
    <name type="scientific">Ascoidea rubescens DSM 1968</name>
    <dbReference type="NCBI Taxonomy" id="1344418"/>
    <lineage>
        <taxon>Eukaryota</taxon>
        <taxon>Fungi</taxon>
        <taxon>Dikarya</taxon>
        <taxon>Ascomycota</taxon>
        <taxon>Saccharomycotina</taxon>
        <taxon>Saccharomycetes</taxon>
        <taxon>Ascoideaceae</taxon>
        <taxon>Ascoidea</taxon>
    </lineage>
</organism>
<comment type="subcellular location">
    <subcellularLocation>
        <location evidence="1">Nucleus</location>
    </subcellularLocation>
</comment>
<dbReference type="GO" id="GO:0071162">
    <property type="term" value="C:CMG complex"/>
    <property type="evidence" value="ECO:0007669"/>
    <property type="project" value="EnsemblFungi"/>
</dbReference>
<dbReference type="PANTHER" id="PTHR10507">
    <property type="entry name" value="CDC45-RELATED PROTEIN"/>
    <property type="match status" value="1"/>
</dbReference>
<dbReference type="GeneID" id="30963731"/>
<dbReference type="AlphaFoldDB" id="A0A1D2VQJ2"/>
<accession>A0A1D2VQJ2</accession>
<keyword evidence="7" id="KW-1185">Reference proteome</keyword>